<keyword evidence="1" id="KW-1133">Transmembrane helix</keyword>
<sequence>MTKIRKILAGIPLGVSLVLPGLSFGTVALILKIYDEILAAIKEFNITFLWPIGVGVTGGILISSRFIAFILANYQNFTYAFLFGMILFSVRVTLREVKCFKGTDSLLLIVGFFMAYFFGKEALEHGVMSFLPITLALVFSGMLSSSAMILPGISGATVLVMLGLYDEVLAAVNSFDVKMLLFFAIGVVIGLVLFSWILTFLLNNNRSKVMLFLSGLIVGSATMVMPKSVGVYEIIFFALGGTLAYIGTKR</sequence>
<organism evidence="2">
    <name type="scientific">Proteinivorax tanatarense</name>
    <dbReference type="NCBI Taxonomy" id="1260629"/>
    <lineage>
        <taxon>Bacteria</taxon>
        <taxon>Bacillati</taxon>
        <taxon>Bacillota</taxon>
        <taxon>Clostridia</taxon>
        <taxon>Eubacteriales</taxon>
        <taxon>Proteinivoracaceae</taxon>
        <taxon>Proteinivorax</taxon>
    </lineage>
</organism>
<proteinExistence type="predicted"/>
<protein>
    <submittedName>
        <fullName evidence="2">DUF368 domain-containing protein</fullName>
    </submittedName>
</protein>
<dbReference type="AlphaFoldDB" id="A0AAU7VJ59"/>
<reference evidence="2" key="2">
    <citation type="submission" date="2024-06" db="EMBL/GenBank/DDBJ databases">
        <authorList>
            <person name="Petrova K.O."/>
            <person name="Toshchakov S.V."/>
            <person name="Boltjanskaja Y.V."/>
            <person name="Kevbrin V."/>
        </authorList>
    </citation>
    <scope>NUCLEOTIDE SEQUENCE</scope>
    <source>
        <strain evidence="2">Z-910T</strain>
    </source>
</reference>
<accession>A0AAU7VJ59</accession>
<dbReference type="PANTHER" id="PTHR37308">
    <property type="entry name" value="INTEGRAL MEMBRANE PROTEIN"/>
    <property type="match status" value="1"/>
</dbReference>
<feature type="transmembrane region" description="Helical" evidence="1">
    <location>
        <begin position="77"/>
        <end position="94"/>
    </location>
</feature>
<keyword evidence="1" id="KW-0472">Membrane</keyword>
<dbReference type="Pfam" id="PF04018">
    <property type="entry name" value="VCA0040-like"/>
    <property type="match status" value="1"/>
</dbReference>
<name>A0AAU7VJ59_9FIRM</name>
<feature type="transmembrane region" description="Helical" evidence="1">
    <location>
        <begin position="180"/>
        <end position="202"/>
    </location>
</feature>
<gene>
    <name evidence="2" type="ORF">PRVXT_002051</name>
</gene>
<evidence type="ECO:0000313" key="2">
    <source>
        <dbReference type="EMBL" id="XBX74031.1"/>
    </source>
</evidence>
<feature type="transmembrane region" description="Helical" evidence="1">
    <location>
        <begin position="100"/>
        <end position="118"/>
    </location>
</feature>
<feature type="transmembrane region" description="Helical" evidence="1">
    <location>
        <begin position="209"/>
        <end position="225"/>
    </location>
</feature>
<keyword evidence="1" id="KW-0812">Transmembrane</keyword>
<feature type="transmembrane region" description="Helical" evidence="1">
    <location>
        <begin position="7"/>
        <end position="34"/>
    </location>
</feature>
<dbReference type="RefSeq" id="WP_350342791.1">
    <property type="nucleotide sequence ID" value="NZ_CP158367.1"/>
</dbReference>
<dbReference type="InterPro" id="IPR007163">
    <property type="entry name" value="VCA0040-like"/>
</dbReference>
<dbReference type="PANTHER" id="PTHR37308:SF1">
    <property type="entry name" value="POLYPRENYL-PHOSPHATE TRANSPORTER"/>
    <property type="match status" value="1"/>
</dbReference>
<reference evidence="2" key="1">
    <citation type="journal article" date="2013" name="Extremophiles">
        <title>Proteinivorax tanatarense gen. nov., sp. nov., an anaerobic, haloalkaliphilic, proteolytic bacterium isolated from a decaying algal bloom, and proposal of Proteinivoraceae fam. nov.</title>
        <authorList>
            <person name="Kevbrin V."/>
            <person name="Boltyanskaya Y."/>
            <person name="Zhilina T."/>
            <person name="Kolganova T."/>
            <person name="Lavrentjeva E."/>
            <person name="Kuznetsov B."/>
        </authorList>
    </citation>
    <scope>NUCLEOTIDE SEQUENCE</scope>
    <source>
        <strain evidence="2">Z-910T</strain>
    </source>
</reference>
<evidence type="ECO:0000256" key="1">
    <source>
        <dbReference type="SAM" id="Phobius"/>
    </source>
</evidence>
<feature type="transmembrane region" description="Helical" evidence="1">
    <location>
        <begin position="231"/>
        <end position="248"/>
    </location>
</feature>
<dbReference type="EMBL" id="CP158367">
    <property type="protein sequence ID" value="XBX74031.1"/>
    <property type="molecule type" value="Genomic_DNA"/>
</dbReference>
<feature type="transmembrane region" description="Helical" evidence="1">
    <location>
        <begin position="130"/>
        <end position="160"/>
    </location>
</feature>
<feature type="transmembrane region" description="Helical" evidence="1">
    <location>
        <begin position="46"/>
        <end position="70"/>
    </location>
</feature>